<accession>A0A5C6AJF1</accession>
<dbReference type="AlphaFoldDB" id="A0A5C6AJF1"/>
<dbReference type="Proteomes" id="UP000317421">
    <property type="component" value="Unassembled WGS sequence"/>
</dbReference>
<feature type="signal peptide" evidence="1">
    <location>
        <begin position="1"/>
        <end position="26"/>
    </location>
</feature>
<evidence type="ECO:0000313" key="3">
    <source>
        <dbReference type="Proteomes" id="UP000317421"/>
    </source>
</evidence>
<reference evidence="2 3" key="1">
    <citation type="submission" date="2019-02" db="EMBL/GenBank/DDBJ databases">
        <title>Deep-cultivation of Planctomycetes and their phenomic and genomic characterization uncovers novel biology.</title>
        <authorList>
            <person name="Wiegand S."/>
            <person name="Jogler M."/>
            <person name="Boedeker C."/>
            <person name="Pinto D."/>
            <person name="Vollmers J."/>
            <person name="Rivas-Marin E."/>
            <person name="Kohn T."/>
            <person name="Peeters S.H."/>
            <person name="Heuer A."/>
            <person name="Rast P."/>
            <person name="Oberbeckmann S."/>
            <person name="Bunk B."/>
            <person name="Jeske O."/>
            <person name="Meyerdierks A."/>
            <person name="Storesund J.E."/>
            <person name="Kallscheuer N."/>
            <person name="Luecker S."/>
            <person name="Lage O.M."/>
            <person name="Pohl T."/>
            <person name="Merkel B.J."/>
            <person name="Hornburger P."/>
            <person name="Mueller R.-W."/>
            <person name="Bruemmer F."/>
            <person name="Labrenz M."/>
            <person name="Spormann A.M."/>
            <person name="Op Den Camp H."/>
            <person name="Overmann J."/>
            <person name="Amann R."/>
            <person name="Jetten M.S.M."/>
            <person name="Mascher T."/>
            <person name="Medema M.H."/>
            <person name="Devos D.P."/>
            <person name="Kaster A.-K."/>
            <person name="Ovreas L."/>
            <person name="Rohde M."/>
            <person name="Galperin M.Y."/>
            <person name="Jogler C."/>
        </authorList>
    </citation>
    <scope>NUCLEOTIDE SEQUENCE [LARGE SCALE GENOMIC DNA]</scope>
    <source>
        <strain evidence="2 3">Pla108</strain>
    </source>
</reference>
<dbReference type="OrthoDB" id="245674at2"/>
<sequence precursor="true">MSLFNRFALVLLALAAGCALPAMSLADDLPEAAEAAKEAFEPLSSEDLDAARSRLAERVVAVERLLNPSTQFGARWLDFLAWEGVQKQLAPDAEPDLAAARETLRRLGSGADGLEKPQLQSVAQALEDYIVVASFAPAPADRQEKSFDAMVDGLAERLGDRAGLVNVRANHEAERRLALLAGLESAGRGGPLLERVRRDFGMTNAFVEVQAPLLNELVGRPINDCGPLTDCILGTSIRGTGATNATLTVSPIPSLGQARLAFRLSGSTRSNTTGVNGPVQIRSLGDTTFSATKIVDLSDESFRLMPAQATATTRTKTQSVSKMGGGLGSRLIERVARQRVAEKKGQADAIASDRAEDRVEDRLNEQLDSQIIDARRRYDERVTRPLRQRRATPRNLAYRTTSEYLAVNAVMANGGELAAWDAPPEGVVAPLSARLHQTAVNNLLDAYLGGATLRRESVDEPTKINIVAPPWLKLKAEPLKPGERFQPWSLKFRDDRPISVELNEGRVKALLHAEQIRVEDKTYDNWDLIATYEPQQIDGVWHLVRQGDVEVLPTRFDPASGGRLTSTEVGLRNNLADALNNPPDRIPQTIKIDPIDLTSREGPVQFLSMTGIEIHDGWVALGWKSL</sequence>
<dbReference type="EMBL" id="SJPR01000001">
    <property type="protein sequence ID" value="TWT99295.1"/>
    <property type="molecule type" value="Genomic_DNA"/>
</dbReference>
<comment type="caution">
    <text evidence="2">The sequence shown here is derived from an EMBL/GenBank/DDBJ whole genome shotgun (WGS) entry which is preliminary data.</text>
</comment>
<dbReference type="RefSeq" id="WP_146441718.1">
    <property type="nucleotide sequence ID" value="NZ_SJPR01000001.1"/>
</dbReference>
<organism evidence="2 3">
    <name type="scientific">Botrimarina colliarenosi</name>
    <dbReference type="NCBI Taxonomy" id="2528001"/>
    <lineage>
        <taxon>Bacteria</taxon>
        <taxon>Pseudomonadati</taxon>
        <taxon>Planctomycetota</taxon>
        <taxon>Planctomycetia</taxon>
        <taxon>Pirellulales</taxon>
        <taxon>Lacipirellulaceae</taxon>
        <taxon>Botrimarina</taxon>
    </lineage>
</organism>
<gene>
    <name evidence="2" type="ORF">Pla108_02300</name>
</gene>
<name>A0A5C6AJF1_9BACT</name>
<evidence type="ECO:0008006" key="4">
    <source>
        <dbReference type="Google" id="ProtNLM"/>
    </source>
</evidence>
<keyword evidence="3" id="KW-1185">Reference proteome</keyword>
<proteinExistence type="predicted"/>
<evidence type="ECO:0000256" key="1">
    <source>
        <dbReference type="SAM" id="SignalP"/>
    </source>
</evidence>
<protein>
    <recommendedName>
        <fullName evidence="4">Secreted protein</fullName>
    </recommendedName>
</protein>
<dbReference type="PROSITE" id="PS51257">
    <property type="entry name" value="PROKAR_LIPOPROTEIN"/>
    <property type="match status" value="1"/>
</dbReference>
<evidence type="ECO:0000313" key="2">
    <source>
        <dbReference type="EMBL" id="TWT99295.1"/>
    </source>
</evidence>
<keyword evidence="1" id="KW-0732">Signal</keyword>
<feature type="chain" id="PRO_5022974197" description="Secreted protein" evidence="1">
    <location>
        <begin position="27"/>
        <end position="626"/>
    </location>
</feature>